<comment type="caution">
    <text evidence="2">The sequence shown here is derived from an EMBL/GenBank/DDBJ whole genome shotgun (WGS) entry which is preliminary data.</text>
</comment>
<sequence length="100" mass="11420">MPPDKKALPLGPISSNQRNRKWMVMHEAFIALDDDIDEVAILCSFPKRGHRKPPRYAFAWSGSTIVNISLCANFHILLFSLLLMVKRIVTDDIRSVSQRN</sequence>
<dbReference type="AlphaFoldDB" id="A0A0G2J675"/>
<evidence type="ECO:0000313" key="3">
    <source>
        <dbReference type="Proteomes" id="UP000034164"/>
    </source>
</evidence>
<dbReference type="VEuPathDB" id="FungiDB:EMCG_06957"/>
<gene>
    <name evidence="2" type="ORF">EMCG_06957</name>
</gene>
<feature type="transmembrane region" description="Helical" evidence="1">
    <location>
        <begin position="57"/>
        <end position="85"/>
    </location>
</feature>
<name>A0A0G2J675_9EURO</name>
<keyword evidence="1" id="KW-1133">Transmembrane helix</keyword>
<reference evidence="3" key="1">
    <citation type="journal article" date="2015" name="PLoS Genet.">
        <title>The dynamic genome and transcriptome of the human fungal pathogen Blastomyces and close relative Emmonsia.</title>
        <authorList>
            <person name="Munoz J.F."/>
            <person name="Gauthier G.M."/>
            <person name="Desjardins C.A."/>
            <person name="Gallo J.E."/>
            <person name="Holder J."/>
            <person name="Sullivan T.D."/>
            <person name="Marty A.J."/>
            <person name="Carmen J.C."/>
            <person name="Chen Z."/>
            <person name="Ding L."/>
            <person name="Gujja S."/>
            <person name="Magrini V."/>
            <person name="Misas E."/>
            <person name="Mitreva M."/>
            <person name="Priest M."/>
            <person name="Saif S."/>
            <person name="Whiston E.A."/>
            <person name="Young S."/>
            <person name="Zeng Q."/>
            <person name="Goldman W.E."/>
            <person name="Mardis E.R."/>
            <person name="Taylor J.W."/>
            <person name="McEwen J.G."/>
            <person name="Clay O.K."/>
            <person name="Klein B.S."/>
            <person name="Cuomo C.A."/>
        </authorList>
    </citation>
    <scope>NUCLEOTIDE SEQUENCE [LARGE SCALE GENOMIC DNA]</scope>
    <source>
        <strain evidence="3">UAMH 3008</strain>
    </source>
</reference>
<keyword evidence="1" id="KW-0812">Transmembrane</keyword>
<evidence type="ECO:0000313" key="2">
    <source>
        <dbReference type="EMBL" id="KKZ67379.1"/>
    </source>
</evidence>
<keyword evidence="1" id="KW-0472">Membrane</keyword>
<dbReference type="EMBL" id="LCZI01000267">
    <property type="protein sequence ID" value="KKZ67379.1"/>
    <property type="molecule type" value="Genomic_DNA"/>
</dbReference>
<dbReference type="Proteomes" id="UP000034164">
    <property type="component" value="Unassembled WGS sequence"/>
</dbReference>
<organism evidence="2 3">
    <name type="scientific">[Emmonsia] crescens</name>
    <dbReference type="NCBI Taxonomy" id="73230"/>
    <lineage>
        <taxon>Eukaryota</taxon>
        <taxon>Fungi</taxon>
        <taxon>Dikarya</taxon>
        <taxon>Ascomycota</taxon>
        <taxon>Pezizomycotina</taxon>
        <taxon>Eurotiomycetes</taxon>
        <taxon>Eurotiomycetidae</taxon>
        <taxon>Onygenales</taxon>
        <taxon>Ajellomycetaceae</taxon>
        <taxon>Emergomyces</taxon>
    </lineage>
</organism>
<accession>A0A0G2J675</accession>
<protein>
    <submittedName>
        <fullName evidence="2">Uncharacterized protein</fullName>
    </submittedName>
</protein>
<evidence type="ECO:0000256" key="1">
    <source>
        <dbReference type="SAM" id="Phobius"/>
    </source>
</evidence>
<proteinExistence type="predicted"/>